<comment type="caution">
    <text evidence="2">The sequence shown here is derived from an EMBL/GenBank/DDBJ whole genome shotgun (WGS) entry which is preliminary data.</text>
</comment>
<dbReference type="AlphaFoldDB" id="A0AAW0FVT2"/>
<evidence type="ECO:0000256" key="1">
    <source>
        <dbReference type="SAM" id="MobiDB-lite"/>
    </source>
</evidence>
<feature type="region of interest" description="Disordered" evidence="1">
    <location>
        <begin position="352"/>
        <end position="441"/>
    </location>
</feature>
<dbReference type="EMBL" id="JASBNA010000026">
    <property type="protein sequence ID" value="KAK7684262.1"/>
    <property type="molecule type" value="Genomic_DNA"/>
</dbReference>
<gene>
    <name evidence="2" type="ORF">QCA50_012586</name>
</gene>
<proteinExistence type="predicted"/>
<organism evidence="2 3">
    <name type="scientific">Cerrena zonata</name>
    <dbReference type="NCBI Taxonomy" id="2478898"/>
    <lineage>
        <taxon>Eukaryota</taxon>
        <taxon>Fungi</taxon>
        <taxon>Dikarya</taxon>
        <taxon>Basidiomycota</taxon>
        <taxon>Agaricomycotina</taxon>
        <taxon>Agaricomycetes</taxon>
        <taxon>Polyporales</taxon>
        <taxon>Cerrenaceae</taxon>
        <taxon>Cerrena</taxon>
    </lineage>
</organism>
<dbReference type="Proteomes" id="UP001385951">
    <property type="component" value="Unassembled WGS sequence"/>
</dbReference>
<name>A0AAW0FVT2_9APHY</name>
<evidence type="ECO:0000313" key="2">
    <source>
        <dbReference type="EMBL" id="KAK7684262.1"/>
    </source>
</evidence>
<protein>
    <submittedName>
        <fullName evidence="2">Uncharacterized protein</fullName>
    </submittedName>
</protein>
<feature type="compositionally biased region" description="Polar residues" evidence="1">
    <location>
        <begin position="356"/>
        <end position="371"/>
    </location>
</feature>
<evidence type="ECO:0000313" key="3">
    <source>
        <dbReference type="Proteomes" id="UP001385951"/>
    </source>
</evidence>
<accession>A0AAW0FVT2</accession>
<reference evidence="2 3" key="1">
    <citation type="submission" date="2022-09" db="EMBL/GenBank/DDBJ databases">
        <authorList>
            <person name="Palmer J.M."/>
        </authorList>
    </citation>
    <scope>NUCLEOTIDE SEQUENCE [LARGE SCALE GENOMIC DNA]</scope>
    <source>
        <strain evidence="2 3">DSM 7382</strain>
    </source>
</reference>
<sequence length="468" mass="52704">MPGLPRCIEEFTRRFKENIGTMFPRAVLNPTWHMEKFLDTERGKKHIEEGHVYAITERGRKPLPDNDAAHGMRLIGAELVQYCAITDNGSIVTMFPASCVDGLTLLFEWLATVTAMVDSGLFFAKSSMRQNVINHCSIIIGALNASIEAANVMWSLGIMTPEWIPWQLALIITYWNVFGDLETSSWMTLVKDHTETWMKISVSPHRDGLMYRTTSELRGRGTSMGSRESLVNTYFLLWKDIASNRPDGRLLVPSHYPPRTRHAIEKMNILRMTILCPALAPQEAMSQLESYALSCIKICRHRYLPYGKDKMQAGPLLDCSAERWQGSEDQMMPSHDVAKVGDDPMSIYPPADENFPESNIRSSLHTSSHEVGTSKGKCQVYQSSRTRTDEHENEDLSEGNLRGNGQPLRKRMRTQKEATAQEVTPRSCGRSRSPLINPSYPGINEIDSEASAMPIIIMRHGTTSSIPK</sequence>
<keyword evidence="3" id="KW-1185">Reference proteome</keyword>